<sequence length="391" mass="43445">MTSIPQELIAAIVERVDDTAALKACSLAGPRLCGPSQRVLLRSLALDTSHTQRHAALSALLTESPHIATYVSKLILRVSFSDKRTVGSLQDVLARFTNVRRCTIAGEYSTERWDPVSPLCPTLLDFIQRQPLTELHLFFLQSIPIPAFALFVSSAPTVTFYYAVVSAKDQCDDPPKKVTREKGMTQLLLSDHAETICDALARAPEHIRSLRKLKICPRHDYSTMLISSTAQTLEHLRIDCSLLISRRSALPPLPLLEALRCVDLVIPSMHWNDPWLTDTLRTFFASAPPLLSEIRITDSMIIRSPLRQAQPCLLPATLAALDALIMDAVLPSSPCLRFLLQFDGRDERGGNDAVADLAKIVCEGMPRMHAEGRVGVQRHSYADDLREWPVL</sequence>
<dbReference type="EMBL" id="JACAZH010000001">
    <property type="protein sequence ID" value="KAF7378288.1"/>
    <property type="molecule type" value="Genomic_DNA"/>
</dbReference>
<keyword evidence="2" id="KW-1185">Reference proteome</keyword>
<evidence type="ECO:0000313" key="2">
    <source>
        <dbReference type="Proteomes" id="UP000623467"/>
    </source>
</evidence>
<gene>
    <name evidence="1" type="ORF">MSAN_00254200</name>
</gene>
<organism evidence="1 2">
    <name type="scientific">Mycena sanguinolenta</name>
    <dbReference type="NCBI Taxonomy" id="230812"/>
    <lineage>
        <taxon>Eukaryota</taxon>
        <taxon>Fungi</taxon>
        <taxon>Dikarya</taxon>
        <taxon>Basidiomycota</taxon>
        <taxon>Agaricomycotina</taxon>
        <taxon>Agaricomycetes</taxon>
        <taxon>Agaricomycetidae</taxon>
        <taxon>Agaricales</taxon>
        <taxon>Marasmiineae</taxon>
        <taxon>Mycenaceae</taxon>
        <taxon>Mycena</taxon>
    </lineage>
</organism>
<evidence type="ECO:0000313" key="1">
    <source>
        <dbReference type="EMBL" id="KAF7378288.1"/>
    </source>
</evidence>
<dbReference type="OrthoDB" id="2745898at2759"/>
<name>A0A8H6ZFZ5_9AGAR</name>
<reference evidence="1" key="1">
    <citation type="submission" date="2020-05" db="EMBL/GenBank/DDBJ databases">
        <title>Mycena genomes resolve the evolution of fungal bioluminescence.</title>
        <authorList>
            <person name="Tsai I.J."/>
        </authorList>
    </citation>
    <scope>NUCLEOTIDE SEQUENCE</scope>
    <source>
        <strain evidence="1">160909Yilan</strain>
    </source>
</reference>
<proteinExistence type="predicted"/>
<dbReference type="Proteomes" id="UP000623467">
    <property type="component" value="Unassembled WGS sequence"/>
</dbReference>
<protein>
    <submittedName>
        <fullName evidence="1">Uncharacterized protein</fullName>
    </submittedName>
</protein>
<comment type="caution">
    <text evidence="1">The sequence shown here is derived from an EMBL/GenBank/DDBJ whole genome shotgun (WGS) entry which is preliminary data.</text>
</comment>
<accession>A0A8H6ZFZ5</accession>
<dbReference type="AlphaFoldDB" id="A0A8H6ZFZ5"/>